<accession>A0A6J6JCU3</accession>
<proteinExistence type="inferred from homology"/>
<dbReference type="Pfam" id="PF02604">
    <property type="entry name" value="PhdYeFM_antitox"/>
    <property type="match status" value="1"/>
</dbReference>
<evidence type="ECO:0000256" key="1">
    <source>
        <dbReference type="ARBA" id="ARBA00009981"/>
    </source>
</evidence>
<dbReference type="InterPro" id="IPR036165">
    <property type="entry name" value="YefM-like_sf"/>
</dbReference>
<evidence type="ECO:0000313" key="3">
    <source>
        <dbReference type="EMBL" id="CAB4661422.1"/>
    </source>
</evidence>
<evidence type="ECO:0000313" key="2">
    <source>
        <dbReference type="EMBL" id="CAB4634872.1"/>
    </source>
</evidence>
<gene>
    <name evidence="2" type="ORF">UFOPK1908_01690</name>
    <name evidence="3" type="ORF">UFOPK2282_00573</name>
</gene>
<protein>
    <submittedName>
        <fullName evidence="2">Unannotated protein</fullName>
    </submittedName>
</protein>
<dbReference type="Gene3D" id="1.10.1220.170">
    <property type="match status" value="1"/>
</dbReference>
<dbReference type="PANTHER" id="PTHR33713:SF10">
    <property type="entry name" value="ANTITOXIN YAFN"/>
    <property type="match status" value="1"/>
</dbReference>
<dbReference type="InterPro" id="IPR051405">
    <property type="entry name" value="phD/YefM_antitoxin"/>
</dbReference>
<name>A0A6J6JCU3_9ZZZZ</name>
<sequence>MTTTSLATVKAQLSAFVDSVHGTHERVVITRNGEPAAVLISPDDLESLEETIAILSDPEAMAEITEAREAIAQGNTVALSQVKRRSA</sequence>
<dbReference type="Gene3D" id="3.40.1620.10">
    <property type="entry name" value="YefM-like domain"/>
    <property type="match status" value="1"/>
</dbReference>
<dbReference type="SUPFAM" id="SSF143120">
    <property type="entry name" value="YefM-like"/>
    <property type="match status" value="1"/>
</dbReference>
<dbReference type="AlphaFoldDB" id="A0A6J6JCU3"/>
<dbReference type="EMBL" id="CAEZWR010000050">
    <property type="protein sequence ID" value="CAB4661422.1"/>
    <property type="molecule type" value="Genomic_DNA"/>
</dbReference>
<comment type="similarity">
    <text evidence="1">Belongs to the phD/YefM antitoxin family.</text>
</comment>
<dbReference type="InterPro" id="IPR006442">
    <property type="entry name" value="Antitoxin_Phd/YefM"/>
</dbReference>
<organism evidence="2">
    <name type="scientific">freshwater metagenome</name>
    <dbReference type="NCBI Taxonomy" id="449393"/>
    <lineage>
        <taxon>unclassified sequences</taxon>
        <taxon>metagenomes</taxon>
        <taxon>ecological metagenomes</taxon>
    </lineage>
</organism>
<dbReference type="EMBL" id="CAEZVB010000163">
    <property type="protein sequence ID" value="CAB4634872.1"/>
    <property type="molecule type" value="Genomic_DNA"/>
</dbReference>
<dbReference type="PANTHER" id="PTHR33713">
    <property type="entry name" value="ANTITOXIN YAFN-RELATED"/>
    <property type="match status" value="1"/>
</dbReference>
<dbReference type="NCBIfam" id="TIGR01552">
    <property type="entry name" value="phd_fam"/>
    <property type="match status" value="1"/>
</dbReference>
<reference evidence="2" key="1">
    <citation type="submission" date="2020-05" db="EMBL/GenBank/DDBJ databases">
        <authorList>
            <person name="Chiriac C."/>
            <person name="Salcher M."/>
            <person name="Ghai R."/>
            <person name="Kavagutti S V."/>
        </authorList>
    </citation>
    <scope>NUCLEOTIDE SEQUENCE</scope>
</reference>